<dbReference type="PANTHER" id="PTHR35894">
    <property type="entry name" value="GENERAL SECRETION PATHWAY PROTEIN A-RELATED"/>
    <property type="match status" value="1"/>
</dbReference>
<dbReference type="SMART" id="SM00530">
    <property type="entry name" value="HTH_XRE"/>
    <property type="match status" value="1"/>
</dbReference>
<reference evidence="2" key="1">
    <citation type="submission" date="2009-12" db="EMBL/GenBank/DDBJ databases">
        <authorList>
            <person name="Weinstock G."/>
            <person name="Sodergren E."/>
            <person name="Clifton S."/>
            <person name="Fulton L."/>
            <person name="Fulton B."/>
            <person name="Courtney L."/>
            <person name="Fronick C."/>
            <person name="Harrison M."/>
            <person name="Strong C."/>
            <person name="Farmer C."/>
            <person name="Delahaunty K."/>
            <person name="Markovic C."/>
            <person name="Hall O."/>
            <person name="Minx P."/>
            <person name="Tomlinson C."/>
            <person name="Mitreva M."/>
            <person name="Nelson J."/>
            <person name="Hou S."/>
            <person name="Wollam A."/>
            <person name="Pepin K.H."/>
            <person name="Johnson M."/>
            <person name="Bhonagiri V."/>
            <person name="Nash W.E."/>
            <person name="Warren W."/>
            <person name="Chinwalla A."/>
            <person name="Mardis E.R."/>
            <person name="Wilson R.K."/>
        </authorList>
    </citation>
    <scope>NUCLEOTIDE SEQUENCE [LARGE SCALE GENOMIC DNA]</scope>
    <source>
        <strain evidence="2">DSM 15176</strain>
    </source>
</reference>
<dbReference type="SUPFAM" id="SSF52540">
    <property type="entry name" value="P-loop containing nucleoside triphosphate hydrolases"/>
    <property type="match status" value="1"/>
</dbReference>
<organism evidence="2 3">
    <name type="scientific">Subdoligranulum variabile DSM 15176</name>
    <dbReference type="NCBI Taxonomy" id="411471"/>
    <lineage>
        <taxon>Bacteria</taxon>
        <taxon>Bacillati</taxon>
        <taxon>Bacillota</taxon>
        <taxon>Clostridia</taxon>
        <taxon>Eubacteriales</taxon>
        <taxon>Oscillospiraceae</taxon>
        <taxon>Subdoligranulum</taxon>
    </lineage>
</organism>
<proteinExistence type="predicted"/>
<dbReference type="InterPro" id="IPR049945">
    <property type="entry name" value="AAA_22"/>
</dbReference>
<keyword evidence="3" id="KW-1185">Reference proteome</keyword>
<evidence type="ECO:0000259" key="1">
    <source>
        <dbReference type="PROSITE" id="PS50943"/>
    </source>
</evidence>
<dbReference type="CDD" id="cd00093">
    <property type="entry name" value="HTH_XRE"/>
    <property type="match status" value="1"/>
</dbReference>
<dbReference type="EMBL" id="ACBY02000060">
    <property type="protein sequence ID" value="EFB74706.1"/>
    <property type="molecule type" value="Genomic_DNA"/>
</dbReference>
<dbReference type="Gene3D" id="3.40.50.300">
    <property type="entry name" value="P-loop containing nucleotide triphosphate hydrolases"/>
    <property type="match status" value="1"/>
</dbReference>
<gene>
    <name evidence="2" type="ORF">SUBVAR_07009</name>
</gene>
<dbReference type="Gene3D" id="1.10.260.40">
    <property type="entry name" value="lambda repressor-like DNA-binding domains"/>
    <property type="match status" value="1"/>
</dbReference>
<dbReference type="InterPro" id="IPR052026">
    <property type="entry name" value="ExeA_AAA_ATPase_DNA-bind"/>
</dbReference>
<dbReference type="PROSITE" id="PS50943">
    <property type="entry name" value="HTH_CROC1"/>
    <property type="match status" value="1"/>
</dbReference>
<evidence type="ECO:0000313" key="2">
    <source>
        <dbReference type="EMBL" id="EFB74706.1"/>
    </source>
</evidence>
<feature type="domain" description="HTH cro/C1-type" evidence="1">
    <location>
        <begin position="13"/>
        <end position="68"/>
    </location>
</feature>
<dbReference type="HOGENOM" id="CLU_056183_1_0_9"/>
<evidence type="ECO:0000313" key="3">
    <source>
        <dbReference type="Proteomes" id="UP000003438"/>
    </source>
</evidence>
<dbReference type="InterPro" id="IPR027417">
    <property type="entry name" value="P-loop_NTPase"/>
</dbReference>
<dbReference type="GO" id="GO:0003677">
    <property type="term" value="F:DNA binding"/>
    <property type="evidence" value="ECO:0007669"/>
    <property type="project" value="InterPro"/>
</dbReference>
<dbReference type="Pfam" id="PF13401">
    <property type="entry name" value="AAA_22"/>
    <property type="match status" value="1"/>
</dbReference>
<dbReference type="STRING" id="411471.SUBVAR_07009"/>
<dbReference type="RefSeq" id="WP_007048358.1">
    <property type="nucleotide sequence ID" value="NZ_GG704771.1"/>
</dbReference>
<name>D1PRI0_9FIRM</name>
<comment type="caution">
    <text evidence="2">The sequence shown here is derived from an EMBL/GenBank/DDBJ whole genome shotgun (WGS) entry which is preliminary data.</text>
</comment>
<dbReference type="InterPro" id="IPR001387">
    <property type="entry name" value="Cro/C1-type_HTH"/>
</dbReference>
<dbReference type="PANTHER" id="PTHR35894:SF5">
    <property type="entry name" value="MU-LIKE PROPHAGE FLUMU DNA TRANSPOSITION PROTEIN B"/>
    <property type="match status" value="1"/>
</dbReference>
<dbReference type="GO" id="GO:0016887">
    <property type="term" value="F:ATP hydrolysis activity"/>
    <property type="evidence" value="ECO:0007669"/>
    <property type="project" value="InterPro"/>
</dbReference>
<accession>D1PRI0</accession>
<dbReference type="OrthoDB" id="1856278at2"/>
<dbReference type="InterPro" id="IPR010982">
    <property type="entry name" value="Lambda_DNA-bd_dom_sf"/>
</dbReference>
<dbReference type="Proteomes" id="UP000003438">
    <property type="component" value="Unassembled WGS sequence"/>
</dbReference>
<dbReference type="SUPFAM" id="SSF47413">
    <property type="entry name" value="lambda repressor-like DNA-binding domains"/>
    <property type="match status" value="1"/>
</dbReference>
<sequence>MEKTYDLTLIQRVQAYMEQNSISQNQLAGKVNISSAALSSYLNQKYKGSVEAVERQLREFFKITEEAAAVAERTGDLLVREEYIPTSISEDVYQSIRFAQLEHCMVVLHGDAGVGKSKGAQKFLRDHAASAVGVSITPSTGNLTGAIKLLARAVRVPECRNKMDQVVALRQRLDGTNMVIVIDEAQHLKYAALEEIRALTDDNPMTGEHGVGVVLIGNSEVYSRLQGRQQAQFAQLFSRIRMQREYTTRKVKREDVEKLFPVLAQRGAKKELDFLLSVCRSPWGIRGAMNLYTNAASAESVDYENLYRMAAHMGIGMLAQV</sequence>
<dbReference type="AlphaFoldDB" id="D1PRI0"/>
<protein>
    <recommendedName>
        <fullName evidence="1">HTH cro/C1-type domain-containing protein</fullName>
    </recommendedName>
</protein>
<dbReference type="eggNOG" id="COG2842">
    <property type="taxonomic scope" value="Bacteria"/>
</dbReference>